<evidence type="ECO:0000259" key="1">
    <source>
        <dbReference type="Pfam" id="PF00534"/>
    </source>
</evidence>
<feature type="domain" description="Glycosyl transferase family 1" evidence="1">
    <location>
        <begin position="176"/>
        <end position="332"/>
    </location>
</feature>
<dbReference type="CDD" id="cd03811">
    <property type="entry name" value="GT4_GT28_WabH-like"/>
    <property type="match status" value="1"/>
</dbReference>
<dbReference type="Pfam" id="PF13439">
    <property type="entry name" value="Glyco_transf_4"/>
    <property type="match status" value="1"/>
</dbReference>
<comment type="caution">
    <text evidence="3">The sequence shown here is derived from an EMBL/GenBank/DDBJ whole genome shotgun (WGS) entry which is preliminary data.</text>
</comment>
<reference evidence="3 4" key="1">
    <citation type="submission" date="2021-01" db="EMBL/GenBank/DDBJ databases">
        <title>Chryseolinea sp. Jin1 Genome sequencing and assembly.</title>
        <authorList>
            <person name="Kim I."/>
        </authorList>
    </citation>
    <scope>NUCLEOTIDE SEQUENCE [LARGE SCALE GENOMIC DNA]</scope>
    <source>
        <strain evidence="3 4">Jin1</strain>
    </source>
</reference>
<dbReference type="InterPro" id="IPR028098">
    <property type="entry name" value="Glyco_trans_4-like_N"/>
</dbReference>
<evidence type="ECO:0000259" key="2">
    <source>
        <dbReference type="Pfam" id="PF13439"/>
    </source>
</evidence>
<dbReference type="PANTHER" id="PTHR12526">
    <property type="entry name" value="GLYCOSYLTRANSFERASE"/>
    <property type="match status" value="1"/>
</dbReference>
<dbReference type="SUPFAM" id="SSF53756">
    <property type="entry name" value="UDP-Glycosyltransferase/glycogen phosphorylase"/>
    <property type="match status" value="1"/>
</dbReference>
<dbReference type="Pfam" id="PF00534">
    <property type="entry name" value="Glycos_transf_1"/>
    <property type="match status" value="1"/>
</dbReference>
<evidence type="ECO:0000313" key="4">
    <source>
        <dbReference type="Proteomes" id="UP000613030"/>
    </source>
</evidence>
<gene>
    <name evidence="3" type="ORF">JI741_22505</name>
</gene>
<sequence length="361" mass="40646">MRILHIIQKKQLRGAEVFASQLSQHLLALGHTVRIVSLDDGDANLPFSGGVSSLSVQLKKRFWDRAGWKKLADAILEFEPDVVQANAGDTLKYAVFSKILFRWKAPIIFRNASMVSAYIRSRFAKAFNGFLLKRVTHVASVSEASRADLVKTFPFLEKKTTVIPGGIEEKHYTPIAHDPNDVYLVHVGGFSFEKNHRGLLRIFRDVLSVRPTVRMWLVGDGVLRKEIEAYAQELSIAHALQFQGYQPNVLDYISAARVLLLPSIIEGLPGVVMEAFYVRTVVVANRVGGVGELVESGRTGWLIERDDEKEFAKAVLSALDKPEQTALLTERAHALVREKYMNEFLAKRFEEVYQNVVISKR</sequence>
<name>A0ABS1KZB8_9BACT</name>
<organism evidence="3 4">
    <name type="scientific">Chryseolinea lacunae</name>
    <dbReference type="NCBI Taxonomy" id="2801331"/>
    <lineage>
        <taxon>Bacteria</taxon>
        <taxon>Pseudomonadati</taxon>
        <taxon>Bacteroidota</taxon>
        <taxon>Cytophagia</taxon>
        <taxon>Cytophagales</taxon>
        <taxon>Fulvivirgaceae</taxon>
        <taxon>Chryseolinea</taxon>
    </lineage>
</organism>
<dbReference type="Gene3D" id="3.40.50.2000">
    <property type="entry name" value="Glycogen Phosphorylase B"/>
    <property type="match status" value="2"/>
</dbReference>
<dbReference type="Proteomes" id="UP000613030">
    <property type="component" value="Unassembled WGS sequence"/>
</dbReference>
<feature type="domain" description="Glycosyltransferase subfamily 4-like N-terminal" evidence="2">
    <location>
        <begin position="14"/>
        <end position="168"/>
    </location>
</feature>
<proteinExistence type="predicted"/>
<protein>
    <submittedName>
        <fullName evidence="3">Glycosyltransferase</fullName>
    </submittedName>
</protein>
<accession>A0ABS1KZB8</accession>
<dbReference type="RefSeq" id="WP_202013675.1">
    <property type="nucleotide sequence ID" value="NZ_JAERRB010000009.1"/>
</dbReference>
<keyword evidence="4" id="KW-1185">Reference proteome</keyword>
<dbReference type="InterPro" id="IPR001296">
    <property type="entry name" value="Glyco_trans_1"/>
</dbReference>
<evidence type="ECO:0000313" key="3">
    <source>
        <dbReference type="EMBL" id="MBL0744022.1"/>
    </source>
</evidence>
<dbReference type="EMBL" id="JAERRB010000009">
    <property type="protein sequence ID" value="MBL0744022.1"/>
    <property type="molecule type" value="Genomic_DNA"/>
</dbReference>